<comment type="caution">
    <text evidence="2">The sequence shown here is derived from an EMBL/GenBank/DDBJ whole genome shotgun (WGS) entry which is preliminary data.</text>
</comment>
<keyword evidence="3" id="KW-1185">Reference proteome</keyword>
<dbReference type="EMBL" id="JALBUF010000008">
    <property type="protein sequence ID" value="MCI0184084.1"/>
    <property type="molecule type" value="Genomic_DNA"/>
</dbReference>
<gene>
    <name evidence="2" type="ORF">MM817_02379</name>
</gene>
<dbReference type="Proteomes" id="UP001139263">
    <property type="component" value="Unassembled WGS sequence"/>
</dbReference>
<organism evidence="2 3">
    <name type="scientific">Sulfoacidibacillus ferrooxidans</name>
    <dbReference type="NCBI Taxonomy" id="2005001"/>
    <lineage>
        <taxon>Bacteria</taxon>
        <taxon>Bacillati</taxon>
        <taxon>Bacillota</taxon>
        <taxon>Bacilli</taxon>
        <taxon>Bacillales</taxon>
        <taxon>Alicyclobacillaceae</taxon>
        <taxon>Sulfoacidibacillus</taxon>
    </lineage>
</organism>
<dbReference type="Pfam" id="PF11167">
    <property type="entry name" value="DUF2953"/>
    <property type="match status" value="1"/>
</dbReference>
<reference evidence="2" key="1">
    <citation type="submission" date="2022-03" db="EMBL/GenBank/DDBJ databases">
        <title>Draft Genome Sequence of Firmicute Strain S0AB, a Heterotrophic Iron/Sulfur-Oxidizing Extreme Acidophile.</title>
        <authorList>
            <person name="Vergara E."/>
            <person name="Pakostova E."/>
            <person name="Johnson D.B."/>
            <person name="Holmes D.S."/>
        </authorList>
    </citation>
    <scope>NUCLEOTIDE SEQUENCE</scope>
    <source>
        <strain evidence="2">S0AB</strain>
    </source>
</reference>
<accession>A0A9X1VAU5</accession>
<dbReference type="AlphaFoldDB" id="A0A9X1VAU5"/>
<evidence type="ECO:0008006" key="4">
    <source>
        <dbReference type="Google" id="ProtNLM"/>
    </source>
</evidence>
<protein>
    <recommendedName>
        <fullName evidence="4">DUF2953 domain-containing protein</fullName>
    </recommendedName>
</protein>
<feature type="compositionally biased region" description="Polar residues" evidence="1">
    <location>
        <begin position="210"/>
        <end position="226"/>
    </location>
</feature>
<dbReference type="RefSeq" id="WP_241715321.1">
    <property type="nucleotide sequence ID" value="NZ_JALBUF010000008.1"/>
</dbReference>
<sequence length="226" mass="25560">MFWWLICIVAFLCILLFAPIRFHVHFEHGPTAEQVRVSFRYLYFIRIHKQWSVPALTVDSLVAMMTSKQEQTVDRIQSNIKKVARRKKQLQQLYVVFTQIDIFFPVLIKLTQKISIVECSWTTTIGASDAAVTGILCGLVWFFQTSVVGIATQFLSFRNPPYLYVIPDYYSPTLKTSTTWIGTVSIGKTMVAGAKLLWLLKMGGAHARTSDSIPNADSNGKSEGND</sequence>
<dbReference type="InterPro" id="IPR021338">
    <property type="entry name" value="DUF2953"/>
</dbReference>
<proteinExistence type="predicted"/>
<evidence type="ECO:0000313" key="3">
    <source>
        <dbReference type="Proteomes" id="UP001139263"/>
    </source>
</evidence>
<name>A0A9X1VAU5_9BACL</name>
<evidence type="ECO:0000256" key="1">
    <source>
        <dbReference type="SAM" id="MobiDB-lite"/>
    </source>
</evidence>
<evidence type="ECO:0000313" key="2">
    <source>
        <dbReference type="EMBL" id="MCI0184084.1"/>
    </source>
</evidence>
<feature type="region of interest" description="Disordered" evidence="1">
    <location>
        <begin position="207"/>
        <end position="226"/>
    </location>
</feature>